<dbReference type="Pfam" id="PF22494">
    <property type="entry name" value="choice_anch_I"/>
    <property type="match status" value="1"/>
</dbReference>
<accession>A0A327YY32</accession>
<feature type="region of interest" description="Disordered" evidence="2">
    <location>
        <begin position="826"/>
        <end position="846"/>
    </location>
</feature>
<dbReference type="PANTHER" id="PTHR46928">
    <property type="entry name" value="MESENCHYME-SPECIFIC CELL SURFACE GLYCOPROTEIN"/>
    <property type="match status" value="1"/>
</dbReference>
<dbReference type="InterPro" id="IPR038081">
    <property type="entry name" value="CalX-like_sf"/>
</dbReference>
<evidence type="ECO:0000259" key="3">
    <source>
        <dbReference type="Pfam" id="PF13205"/>
    </source>
</evidence>
<dbReference type="AlphaFoldDB" id="A0A327YY32"/>
<keyword evidence="7" id="KW-1185">Reference proteome</keyword>
<dbReference type="InterPro" id="IPR026444">
    <property type="entry name" value="Secre_tail"/>
</dbReference>
<dbReference type="InterPro" id="IPR015943">
    <property type="entry name" value="WD40/YVTN_repeat-like_dom_sf"/>
</dbReference>
<proteinExistence type="predicted"/>
<dbReference type="Pfam" id="PF13205">
    <property type="entry name" value="Big_5"/>
    <property type="match status" value="1"/>
</dbReference>
<reference evidence="6 7" key="1">
    <citation type="submission" date="2018-06" db="EMBL/GenBank/DDBJ databases">
        <title>Genomic Encyclopedia of Type Strains, Phase III (KMG-III): the genomes of soil and plant-associated and newly described type strains.</title>
        <authorList>
            <person name="Whitman W."/>
        </authorList>
    </citation>
    <scope>NUCLEOTIDE SEQUENCE [LARGE SCALE GENOMIC DNA]</scope>
    <source>
        <strain evidence="6 7">CGMCC 1.12398</strain>
    </source>
</reference>
<dbReference type="InterPro" id="IPR032812">
    <property type="entry name" value="SbsA_Ig"/>
</dbReference>
<protein>
    <submittedName>
        <fullName evidence="6">Putative secreted protein (Por secretion system target)</fullName>
    </submittedName>
</protein>
<comment type="caution">
    <text evidence="6">The sequence shown here is derived from an EMBL/GenBank/DDBJ whole genome shotgun (WGS) entry which is preliminary data.</text>
</comment>
<dbReference type="InterPro" id="IPR011048">
    <property type="entry name" value="Haem_d1_sf"/>
</dbReference>
<evidence type="ECO:0000259" key="4">
    <source>
        <dbReference type="Pfam" id="PF18962"/>
    </source>
</evidence>
<name>A0A327YY32_9FLAO</name>
<dbReference type="Gene3D" id="2.130.10.10">
    <property type="entry name" value="YVTN repeat-like/Quinoprotein amine dehydrogenase"/>
    <property type="match status" value="1"/>
</dbReference>
<dbReference type="Proteomes" id="UP000249620">
    <property type="component" value="Unassembled WGS sequence"/>
</dbReference>
<evidence type="ECO:0000259" key="5">
    <source>
        <dbReference type="Pfam" id="PF22494"/>
    </source>
</evidence>
<sequence length="1016" mass="108371">MNKNYTVKRKSNILSLFLVLFVSTTYAQTLVHYWNFNNSSSIATITAPSQTLGGASLIAIPGGISVIDFANGTGQNFNVLNLNARNSDASGTHLRFNDPIGGALEFTLPTTGYENCIVKFATRRSGSGAGTQVWSYSIDGTNYLPFTNVIPNNGDPALATLDFSGIDATDNNPNFKLKVEFQQGTGGTVGNNRFDNFTLEGTTFGGADVIAPLATLFPLNNATNVATNVVPTISFNEAIRLADNSVIDNNNVDDVVELRLNNATGAIVPFDATILGNVISITPLANLTVNQTYYVALLANTVEDLNDNGITTTQSGIFTTANPSISFASNFITVNENQGMLSLVLNVANPATSLVDLVVKSAPFSTADNADFTLSSQTIFITESTPATQTINIPIIDDSLEEQHSEYFVLSLESASGISISGTPTTTIYIVDNDSQAPIPSNQIELNYIGSFDPSGANTSTCEIVVHDAASQRLFTTSAVAGYLDIIDFSNPTNLSVINSVNINPYGGVTSVAVKNGIVAVASPNADETLNGSVVFFDTNGTFLNQVTVGALPDMITFSPDGTKVMTANEGQPNTDYSIDPEGSVSIIDISGGIATLSQSNVTTLLFTTYNAQEATLIASGVRKLKSTSTLSQDFEPEYITISADSQKAWVTLQENNAIAEINLTNNTISDIWALGIKDISLPGNGFDVSDNNGQVLIANWPIQAYYIPDAVASYSVGGTTFLVTANEGDEKEYGAFTERVAVSSGAYSLDAAIFPNATVLKQNHNLGRFRATNLNGNTDADAQFETIHCVGTRSFSIFNTTTKQIVFDSGDDFERYTATNLPTLFNADHEDNTPKGRSRAKGPEPEGVTIAQIATETFAFVSLERVGGVMVYNITNPNNPVFVDYKNSRSTSAYSGDHGPEGITYIAPANSATGKGYILVANEISGTITIYEVDENTLSNPDLNAEPKTFVIFPNPASNSELVFFNRVADIELYDVTGKLILSEKEALSINTSKLQTGVYLVKTSEGITKKLVVK</sequence>
<gene>
    <name evidence="6" type="ORF">B0I03_102418</name>
</gene>
<dbReference type="NCBIfam" id="NF038117">
    <property type="entry name" value="choice_anch_I"/>
    <property type="match status" value="1"/>
</dbReference>
<dbReference type="NCBIfam" id="TIGR04183">
    <property type="entry name" value="Por_Secre_tail"/>
    <property type="match status" value="1"/>
</dbReference>
<evidence type="ECO:0000313" key="6">
    <source>
        <dbReference type="EMBL" id="RAK24555.1"/>
    </source>
</evidence>
<dbReference type="PANTHER" id="PTHR46928:SF1">
    <property type="entry name" value="MESENCHYME-SPECIFIC CELL SURFACE GLYCOPROTEIN"/>
    <property type="match status" value="1"/>
</dbReference>
<dbReference type="InterPro" id="IPR055188">
    <property type="entry name" value="Choice_anch_I"/>
</dbReference>
<feature type="domain" description="Secretion system C-terminal sorting" evidence="4">
    <location>
        <begin position="953"/>
        <end position="1015"/>
    </location>
</feature>
<dbReference type="Pfam" id="PF18962">
    <property type="entry name" value="Por_Secre_tail"/>
    <property type="match status" value="1"/>
</dbReference>
<feature type="domain" description="Choice-of-anchor I" evidence="5">
    <location>
        <begin position="458"/>
        <end position="934"/>
    </location>
</feature>
<organism evidence="6 7">
    <name type="scientific">Flavobacterium aquaticum</name>
    <dbReference type="NCBI Taxonomy" id="1236486"/>
    <lineage>
        <taxon>Bacteria</taxon>
        <taxon>Pseudomonadati</taxon>
        <taxon>Bacteroidota</taxon>
        <taxon>Flavobacteriia</taxon>
        <taxon>Flavobacteriales</taxon>
        <taxon>Flavobacteriaceae</taxon>
        <taxon>Flavobacterium</taxon>
    </lineage>
</organism>
<dbReference type="RefSeq" id="WP_111566325.1">
    <property type="nucleotide sequence ID" value="NZ_QLMI01000002.1"/>
</dbReference>
<dbReference type="SUPFAM" id="SSF51004">
    <property type="entry name" value="C-terminal (heme d1) domain of cytochrome cd1-nitrite reductase"/>
    <property type="match status" value="1"/>
</dbReference>
<feature type="domain" description="SbsA Ig-like" evidence="3">
    <location>
        <begin position="215"/>
        <end position="320"/>
    </location>
</feature>
<keyword evidence="1" id="KW-0732">Signal</keyword>
<dbReference type="SUPFAM" id="SSF141072">
    <property type="entry name" value="CalX-like"/>
    <property type="match status" value="1"/>
</dbReference>
<dbReference type="Gene3D" id="2.60.40.2030">
    <property type="match status" value="1"/>
</dbReference>
<dbReference type="EMBL" id="QLMI01000002">
    <property type="protein sequence ID" value="RAK24555.1"/>
    <property type="molecule type" value="Genomic_DNA"/>
</dbReference>
<evidence type="ECO:0000313" key="7">
    <source>
        <dbReference type="Proteomes" id="UP000249620"/>
    </source>
</evidence>
<evidence type="ECO:0000256" key="2">
    <source>
        <dbReference type="SAM" id="MobiDB-lite"/>
    </source>
</evidence>
<evidence type="ECO:0000256" key="1">
    <source>
        <dbReference type="ARBA" id="ARBA00022729"/>
    </source>
</evidence>
<dbReference type="InterPro" id="IPR052956">
    <property type="entry name" value="Mesenchyme-surface_protein"/>
</dbReference>
<dbReference type="OrthoDB" id="9803927at2"/>